<dbReference type="EMBL" id="KQ981744">
    <property type="protein sequence ID" value="KYN36313.1"/>
    <property type="molecule type" value="Genomic_DNA"/>
</dbReference>
<name>A0A195F795_9HYME</name>
<protein>
    <submittedName>
        <fullName evidence="3">Uncharacterized protein</fullName>
    </submittedName>
</protein>
<accession>A0A195F795</accession>
<keyword evidence="2" id="KW-0472">Membrane</keyword>
<dbReference type="AlphaFoldDB" id="A0A195F795"/>
<evidence type="ECO:0000313" key="3">
    <source>
        <dbReference type="EMBL" id="KYN36313.1"/>
    </source>
</evidence>
<keyword evidence="2" id="KW-1133">Transmembrane helix</keyword>
<sequence>MLPCDTYIVKKSQVQRWQIKFETDHVSWESSQEDGKGNAAIARKSTNHRWSPNGRYLLLRVCFDSGSHFGRRCARISWQYGNSSPSPWTRRIFAFLPFHEKKEFRLVNFLMYYALYALCKIILSLLIKQIKCFRLVSVLKILGPIHNFVVKSKTNTKWLDKTFHSVRTSGDQMNFRSGKNKLTFTGYDYYFLSKAHDMLTQGNVTIDRTSHKDLSNVTWIGLITHVVVTKTSEFILFRQETKKIRCKWLPMGDKKSDSLPLNELQSSFQTRYFSVRYKTDRDTDDTDENAMRYRTIYFHFPYGVSTRGYKCTQVHNYVQVRTRTRRGRSDPRDIGSGFRGRVLCASRMSYCEIGWNARNSIKISPENLLRGGGLRCTKATQSSMIPSHMFTEHQRSEMRAAGGLVASGITVSHEVAEVAAGESTNYGKEKYPAWQRGWSTVRIVCRRQNVERLHCAAGRVLSRQTLNHAVYGFADVAKPLGGVSKRIFRRGQPLLKPLSAAKASRTTTGPVRCDGAHTNAGA</sequence>
<reference evidence="3 4" key="1">
    <citation type="submission" date="2016-03" db="EMBL/GenBank/DDBJ databases">
        <title>Trachymyrmex septentrionalis WGS genome.</title>
        <authorList>
            <person name="Nygaard S."/>
            <person name="Hu H."/>
            <person name="Boomsma J."/>
            <person name="Zhang G."/>
        </authorList>
    </citation>
    <scope>NUCLEOTIDE SEQUENCE [LARGE SCALE GENOMIC DNA]</scope>
    <source>
        <strain evidence="3">Tsep2-gDNA-1</strain>
        <tissue evidence="3">Whole body</tissue>
    </source>
</reference>
<keyword evidence="2" id="KW-0812">Transmembrane</keyword>
<dbReference type="Proteomes" id="UP000078541">
    <property type="component" value="Unassembled WGS sequence"/>
</dbReference>
<gene>
    <name evidence="3" type="ORF">ALC56_09273</name>
</gene>
<evidence type="ECO:0000256" key="2">
    <source>
        <dbReference type="SAM" id="Phobius"/>
    </source>
</evidence>
<organism evidence="3 4">
    <name type="scientific">Trachymyrmex septentrionalis</name>
    <dbReference type="NCBI Taxonomy" id="34720"/>
    <lineage>
        <taxon>Eukaryota</taxon>
        <taxon>Metazoa</taxon>
        <taxon>Ecdysozoa</taxon>
        <taxon>Arthropoda</taxon>
        <taxon>Hexapoda</taxon>
        <taxon>Insecta</taxon>
        <taxon>Pterygota</taxon>
        <taxon>Neoptera</taxon>
        <taxon>Endopterygota</taxon>
        <taxon>Hymenoptera</taxon>
        <taxon>Apocrita</taxon>
        <taxon>Aculeata</taxon>
        <taxon>Formicoidea</taxon>
        <taxon>Formicidae</taxon>
        <taxon>Myrmicinae</taxon>
        <taxon>Trachymyrmex</taxon>
    </lineage>
</organism>
<proteinExistence type="predicted"/>
<feature type="transmembrane region" description="Helical" evidence="2">
    <location>
        <begin position="106"/>
        <end position="127"/>
    </location>
</feature>
<feature type="region of interest" description="Disordered" evidence="1">
    <location>
        <begin position="500"/>
        <end position="522"/>
    </location>
</feature>
<keyword evidence="4" id="KW-1185">Reference proteome</keyword>
<evidence type="ECO:0000313" key="4">
    <source>
        <dbReference type="Proteomes" id="UP000078541"/>
    </source>
</evidence>
<evidence type="ECO:0000256" key="1">
    <source>
        <dbReference type="SAM" id="MobiDB-lite"/>
    </source>
</evidence>